<comment type="caution">
    <text evidence="1">The sequence shown here is derived from an EMBL/GenBank/DDBJ whole genome shotgun (WGS) entry which is preliminary data.</text>
</comment>
<evidence type="ECO:0000313" key="1">
    <source>
        <dbReference type="EMBL" id="MFB6490332.1"/>
    </source>
</evidence>
<accession>A0ACC6UZU4</accession>
<gene>
    <name evidence="1" type="ORF">TU35_003635</name>
</gene>
<protein>
    <submittedName>
        <fullName evidence="1">Dihydropteroate synthase</fullName>
    </submittedName>
</protein>
<proteinExistence type="predicted"/>
<reference evidence="1" key="1">
    <citation type="submission" date="2024-07" db="EMBL/GenBank/DDBJ databases">
        <title>Metagenome and Metagenome-Assembled Genomes of Archaea from a hot spring from the geothermal field of Los Azufres, Mexico.</title>
        <authorList>
            <person name="Marin-Paredes R."/>
            <person name="Martinez-Romero E."/>
            <person name="Servin-Garciduenas L.E."/>
        </authorList>
    </citation>
    <scope>NUCLEOTIDE SEQUENCE</scope>
</reference>
<sequence length="236" mass="25831">MSTAPYKETWVPAEVELERVVPVIKALAEAAEAPISVDTFRPKVAEAALKAGASIINDVTGLKLYPELCRIAADYGASLVLMARERSTRPGVDPVQRVLDALRESLEMAENCGVDPRRIVVDPGIGFPLLPPRDEPHLVKGDDRHGDPAWPFWRWDLRVLGGLRELRALGKPILVGVSRKTFIRRLLDLNDPEAVVPGSIAAEAVAVLLGAHAVRTHNPPETWQAVKIAESIRPYV</sequence>
<organism evidence="1 2">
    <name type="scientific">Thermoproteus sp. AZ2</name>
    <dbReference type="NCBI Taxonomy" id="1609232"/>
    <lineage>
        <taxon>Archaea</taxon>
        <taxon>Thermoproteota</taxon>
        <taxon>Thermoprotei</taxon>
        <taxon>Thermoproteales</taxon>
        <taxon>Thermoproteaceae</taxon>
        <taxon>Thermoproteus</taxon>
    </lineage>
</organism>
<evidence type="ECO:0000313" key="2">
    <source>
        <dbReference type="Proteomes" id="UP000033636"/>
    </source>
</evidence>
<name>A0ACC6UZU4_9CREN</name>
<dbReference type="Proteomes" id="UP000033636">
    <property type="component" value="Unassembled WGS sequence"/>
</dbReference>
<dbReference type="EMBL" id="JZWT02000007">
    <property type="protein sequence ID" value="MFB6490332.1"/>
    <property type="molecule type" value="Genomic_DNA"/>
</dbReference>